<dbReference type="InterPro" id="IPR004245">
    <property type="entry name" value="DUF229"/>
</dbReference>
<dbReference type="PANTHER" id="PTHR10974">
    <property type="entry name" value="FI08016P-RELATED"/>
    <property type="match status" value="1"/>
</dbReference>
<protein>
    <submittedName>
        <fullName evidence="2">VWA domain-containing protein</fullName>
    </submittedName>
</protein>
<dbReference type="Proteomes" id="UP000050761">
    <property type="component" value="Unassembled WGS sequence"/>
</dbReference>
<proteinExistence type="predicted"/>
<reference evidence="2" key="1">
    <citation type="submission" date="2019-09" db="UniProtKB">
        <authorList>
            <consortium name="WormBaseParasite"/>
        </authorList>
    </citation>
    <scope>IDENTIFICATION</scope>
</reference>
<dbReference type="WBParaSite" id="HPBE_0001586501-mRNA-1">
    <property type="protein sequence ID" value="HPBE_0001586501-mRNA-1"/>
    <property type="gene ID" value="HPBE_0001586501"/>
</dbReference>
<evidence type="ECO:0000313" key="2">
    <source>
        <dbReference type="WBParaSite" id="HPBE_0001586501-mRNA-1"/>
    </source>
</evidence>
<dbReference type="PANTHER" id="PTHR10974:SF6">
    <property type="entry name" value="PROTEIN CBG19234"/>
    <property type="match status" value="1"/>
</dbReference>
<dbReference type="GO" id="GO:0005615">
    <property type="term" value="C:extracellular space"/>
    <property type="evidence" value="ECO:0007669"/>
    <property type="project" value="TreeGrafter"/>
</dbReference>
<keyword evidence="1" id="KW-1185">Reference proteome</keyword>
<name>A0A183G394_HELPZ</name>
<accession>A0A183G394</accession>
<organism evidence="1 2">
    <name type="scientific">Heligmosomoides polygyrus</name>
    <name type="common">Parasitic roundworm</name>
    <dbReference type="NCBI Taxonomy" id="6339"/>
    <lineage>
        <taxon>Eukaryota</taxon>
        <taxon>Metazoa</taxon>
        <taxon>Ecdysozoa</taxon>
        <taxon>Nematoda</taxon>
        <taxon>Chromadorea</taxon>
        <taxon>Rhabditida</taxon>
        <taxon>Rhabditina</taxon>
        <taxon>Rhabditomorpha</taxon>
        <taxon>Strongyloidea</taxon>
        <taxon>Heligmosomidae</taxon>
        <taxon>Heligmosomoides</taxon>
    </lineage>
</organism>
<dbReference type="AlphaFoldDB" id="A0A183G394"/>
<dbReference type="Pfam" id="PF02995">
    <property type="entry name" value="DUF229"/>
    <property type="match status" value="1"/>
</dbReference>
<evidence type="ECO:0000313" key="1">
    <source>
        <dbReference type="Proteomes" id="UP000050761"/>
    </source>
</evidence>
<sequence length="135" mass="15280">LAKDVKSFDKFGRKLKAKTARSPPERYSLDILAIDSTSRTMFMRHMPRTVELMDQLGYHVLYGYNKVGESRVGDNSMVNLEPILAGDIAEALVEPMNDTSGDINPQWILPTNKSLDPSMLPFLWKIMKEGEYDAV</sequence>